<dbReference type="InterPro" id="IPR050763">
    <property type="entry name" value="ABC_transporter_ATP-binding"/>
</dbReference>
<dbReference type="Pfam" id="PF00005">
    <property type="entry name" value="ABC_tran"/>
    <property type="match status" value="1"/>
</dbReference>
<dbReference type="GO" id="GO:0016887">
    <property type="term" value="F:ATP hydrolysis activity"/>
    <property type="evidence" value="ECO:0007669"/>
    <property type="project" value="InterPro"/>
</dbReference>
<evidence type="ECO:0000256" key="1">
    <source>
        <dbReference type="ARBA" id="ARBA00004236"/>
    </source>
</evidence>
<dbReference type="PANTHER" id="PTHR42711:SF5">
    <property type="entry name" value="ABC TRANSPORTER ATP-BINDING PROTEIN NATA"/>
    <property type="match status" value="1"/>
</dbReference>
<evidence type="ECO:0000256" key="5">
    <source>
        <dbReference type="ARBA" id="ARBA00022741"/>
    </source>
</evidence>
<evidence type="ECO:0000256" key="8">
    <source>
        <dbReference type="ARBA" id="ARBA00023136"/>
    </source>
</evidence>
<dbReference type="SUPFAM" id="SSF52540">
    <property type="entry name" value="P-loop containing nucleoside triphosphate hydrolases"/>
    <property type="match status" value="1"/>
</dbReference>
<keyword evidence="7" id="KW-1278">Translocase</keyword>
<dbReference type="InterPro" id="IPR017871">
    <property type="entry name" value="ABC_transporter-like_CS"/>
</dbReference>
<comment type="similarity">
    <text evidence="2">Belongs to the ABC transporter superfamily.</text>
</comment>
<evidence type="ECO:0000256" key="3">
    <source>
        <dbReference type="ARBA" id="ARBA00022448"/>
    </source>
</evidence>
<keyword evidence="4" id="KW-1003">Cell membrane</keyword>
<sequence>MVIEVSNLFKTYGDIRAVNGISLDVKEGEVFGMLGPNGAGKTTTVEIIEGLRIPDSGSVTVLGIDALKNVRSVKERIGVQPQSPALFPTLSVQEIVDFFRSLYKKSIPSSEVIEMVSLQESRQVLVKNLSGGQQQRLSVALAFINDPDIMFLDEPTTGLDPQARRTMWEVIESLRMTGKTVFLTTHYMEEAERLCGRVAIMDHGQIIALGRPQQMIEEHFKESAIQFKMTDYPSAEALASLAGVTNVVRGERKEEEDEEIVLYSDNIPVTISSLLDLASSMNAQLYDLFVRRATLEDVFLKLTGRRIRD</sequence>
<dbReference type="Proteomes" id="UP000315534">
    <property type="component" value="Unassembled WGS sequence"/>
</dbReference>
<dbReference type="InterPro" id="IPR003439">
    <property type="entry name" value="ABC_transporter-like_ATP-bd"/>
</dbReference>
<comment type="subcellular location">
    <subcellularLocation>
        <location evidence="1">Cell membrane</location>
    </subcellularLocation>
</comment>
<keyword evidence="8" id="KW-0472">Membrane</keyword>
<keyword evidence="6 10" id="KW-0067">ATP-binding</keyword>
<keyword evidence="5" id="KW-0547">Nucleotide-binding</keyword>
<accession>A0A523XTI0</accession>
<dbReference type="PROSITE" id="PS00211">
    <property type="entry name" value="ABC_TRANSPORTER_1"/>
    <property type="match status" value="1"/>
</dbReference>
<feature type="domain" description="ABC transporter" evidence="9">
    <location>
        <begin position="3"/>
        <end position="228"/>
    </location>
</feature>
<evidence type="ECO:0000259" key="9">
    <source>
        <dbReference type="PROSITE" id="PS50893"/>
    </source>
</evidence>
<gene>
    <name evidence="10" type="ORF">E3J38_02630</name>
</gene>
<dbReference type="SMART" id="SM00382">
    <property type="entry name" value="AAA"/>
    <property type="match status" value="1"/>
</dbReference>
<dbReference type="GO" id="GO:0005524">
    <property type="term" value="F:ATP binding"/>
    <property type="evidence" value="ECO:0007669"/>
    <property type="project" value="UniProtKB-KW"/>
</dbReference>
<dbReference type="FunFam" id="3.40.50.300:FF:000589">
    <property type="entry name" value="ABC transporter, ATP-binding subunit"/>
    <property type="match status" value="1"/>
</dbReference>
<dbReference type="Gene3D" id="3.40.50.300">
    <property type="entry name" value="P-loop containing nucleotide triphosphate hydrolases"/>
    <property type="match status" value="1"/>
</dbReference>
<evidence type="ECO:0000313" key="11">
    <source>
        <dbReference type="Proteomes" id="UP000315534"/>
    </source>
</evidence>
<proteinExistence type="inferred from homology"/>
<evidence type="ECO:0000313" key="10">
    <source>
        <dbReference type="EMBL" id="TET82159.1"/>
    </source>
</evidence>
<dbReference type="EMBL" id="SOIP01000160">
    <property type="protein sequence ID" value="TET82159.1"/>
    <property type="molecule type" value="Genomic_DNA"/>
</dbReference>
<keyword evidence="3" id="KW-0813">Transport</keyword>
<dbReference type="GO" id="GO:0005886">
    <property type="term" value="C:plasma membrane"/>
    <property type="evidence" value="ECO:0007669"/>
    <property type="project" value="UniProtKB-SubCell"/>
</dbReference>
<protein>
    <submittedName>
        <fullName evidence="10">ABC transporter ATP-binding protein</fullName>
    </submittedName>
</protein>
<organism evidence="10 11">
    <name type="scientific">candidate division TA06 bacterium</name>
    <dbReference type="NCBI Taxonomy" id="2250710"/>
    <lineage>
        <taxon>Bacteria</taxon>
        <taxon>Bacteria division TA06</taxon>
    </lineage>
</organism>
<reference evidence="10 11" key="1">
    <citation type="submission" date="2019-03" db="EMBL/GenBank/DDBJ databases">
        <title>Metabolic potential of uncultured bacteria and archaea associated with petroleum seepage in deep-sea sediments.</title>
        <authorList>
            <person name="Dong X."/>
            <person name="Hubert C."/>
        </authorList>
    </citation>
    <scope>NUCLEOTIDE SEQUENCE [LARGE SCALE GENOMIC DNA]</scope>
    <source>
        <strain evidence="10">E29_bin36</strain>
    </source>
</reference>
<evidence type="ECO:0000256" key="7">
    <source>
        <dbReference type="ARBA" id="ARBA00022967"/>
    </source>
</evidence>
<dbReference type="AlphaFoldDB" id="A0A523XTI0"/>
<evidence type="ECO:0000256" key="2">
    <source>
        <dbReference type="ARBA" id="ARBA00005417"/>
    </source>
</evidence>
<name>A0A523XTI0_UNCT6</name>
<dbReference type="InterPro" id="IPR027417">
    <property type="entry name" value="P-loop_NTPase"/>
</dbReference>
<dbReference type="PANTHER" id="PTHR42711">
    <property type="entry name" value="ABC TRANSPORTER ATP-BINDING PROTEIN"/>
    <property type="match status" value="1"/>
</dbReference>
<dbReference type="PROSITE" id="PS50893">
    <property type="entry name" value="ABC_TRANSPORTER_2"/>
    <property type="match status" value="1"/>
</dbReference>
<evidence type="ECO:0000256" key="4">
    <source>
        <dbReference type="ARBA" id="ARBA00022475"/>
    </source>
</evidence>
<comment type="caution">
    <text evidence="10">The sequence shown here is derived from an EMBL/GenBank/DDBJ whole genome shotgun (WGS) entry which is preliminary data.</text>
</comment>
<dbReference type="InterPro" id="IPR003593">
    <property type="entry name" value="AAA+_ATPase"/>
</dbReference>
<evidence type="ECO:0000256" key="6">
    <source>
        <dbReference type="ARBA" id="ARBA00022840"/>
    </source>
</evidence>